<dbReference type="SUPFAM" id="SSF56112">
    <property type="entry name" value="Protein kinase-like (PK-like)"/>
    <property type="match status" value="1"/>
</dbReference>
<dbReference type="OrthoDB" id="4177236at2759"/>
<keyword evidence="3" id="KW-1185">Reference proteome</keyword>
<reference evidence="3" key="2">
    <citation type="submission" date="2015-01" db="EMBL/GenBank/DDBJ databases">
        <title>Evolutionary Origins and Diversification of the Mycorrhizal Mutualists.</title>
        <authorList>
            <consortium name="DOE Joint Genome Institute"/>
            <consortium name="Mycorrhizal Genomics Consortium"/>
            <person name="Kohler A."/>
            <person name="Kuo A."/>
            <person name="Nagy L.G."/>
            <person name="Floudas D."/>
            <person name="Copeland A."/>
            <person name="Barry K.W."/>
            <person name="Cichocki N."/>
            <person name="Veneault-Fourrey C."/>
            <person name="LaButti K."/>
            <person name="Lindquist E.A."/>
            <person name="Lipzen A."/>
            <person name="Lundell T."/>
            <person name="Morin E."/>
            <person name="Murat C."/>
            <person name="Riley R."/>
            <person name="Ohm R."/>
            <person name="Sun H."/>
            <person name="Tunlid A."/>
            <person name="Henrissat B."/>
            <person name="Grigoriev I.V."/>
            <person name="Hibbett D.S."/>
            <person name="Martin F."/>
        </authorList>
    </citation>
    <scope>NUCLEOTIDE SEQUENCE [LARGE SCALE GENOMIC DNA]</scope>
    <source>
        <strain evidence="3">Marx 270</strain>
    </source>
</reference>
<sequence length="122" mass="14077">MQARVSVSDQPKQRPAHATPPHCETPSSELPREHVLVHQDPAPLNMILDSGGRLWLVDWGHSSFYPAFMEYLEMEEPERAMPCGEQTLREVQVVGWPRLHASRATNWDSRRKEKAKRVVRAR</sequence>
<evidence type="ECO:0000313" key="2">
    <source>
        <dbReference type="EMBL" id="KIO00422.1"/>
    </source>
</evidence>
<evidence type="ECO:0000256" key="1">
    <source>
        <dbReference type="SAM" id="MobiDB-lite"/>
    </source>
</evidence>
<dbReference type="Proteomes" id="UP000054217">
    <property type="component" value="Unassembled WGS sequence"/>
</dbReference>
<dbReference type="InterPro" id="IPR011009">
    <property type="entry name" value="Kinase-like_dom_sf"/>
</dbReference>
<feature type="compositionally biased region" description="Polar residues" evidence="1">
    <location>
        <begin position="1"/>
        <end position="10"/>
    </location>
</feature>
<gene>
    <name evidence="2" type="ORF">M404DRAFT_29566</name>
</gene>
<reference evidence="2 3" key="1">
    <citation type="submission" date="2014-04" db="EMBL/GenBank/DDBJ databases">
        <authorList>
            <consortium name="DOE Joint Genome Institute"/>
            <person name="Kuo A."/>
            <person name="Kohler A."/>
            <person name="Costa M.D."/>
            <person name="Nagy L.G."/>
            <person name="Floudas D."/>
            <person name="Copeland A."/>
            <person name="Barry K.W."/>
            <person name="Cichocki N."/>
            <person name="Veneault-Fourrey C."/>
            <person name="LaButti K."/>
            <person name="Lindquist E.A."/>
            <person name="Lipzen A."/>
            <person name="Lundell T."/>
            <person name="Morin E."/>
            <person name="Murat C."/>
            <person name="Sun H."/>
            <person name="Tunlid A."/>
            <person name="Henrissat B."/>
            <person name="Grigoriev I.V."/>
            <person name="Hibbett D.S."/>
            <person name="Martin F."/>
            <person name="Nordberg H.P."/>
            <person name="Cantor M.N."/>
            <person name="Hua S.X."/>
        </authorList>
    </citation>
    <scope>NUCLEOTIDE SEQUENCE [LARGE SCALE GENOMIC DNA]</scope>
    <source>
        <strain evidence="2 3">Marx 270</strain>
    </source>
</reference>
<protein>
    <submittedName>
        <fullName evidence="2">Uncharacterized protein</fullName>
    </submittedName>
</protein>
<accession>A0A0C3JSH5</accession>
<name>A0A0C3JSH5_PISTI</name>
<dbReference type="EMBL" id="KN831996">
    <property type="protein sequence ID" value="KIO00422.1"/>
    <property type="molecule type" value="Genomic_DNA"/>
</dbReference>
<feature type="region of interest" description="Disordered" evidence="1">
    <location>
        <begin position="1"/>
        <end position="30"/>
    </location>
</feature>
<dbReference type="InParanoid" id="A0A0C3JSH5"/>
<proteinExistence type="predicted"/>
<dbReference type="AlphaFoldDB" id="A0A0C3JSH5"/>
<dbReference type="Gene3D" id="3.90.1200.10">
    <property type="match status" value="1"/>
</dbReference>
<dbReference type="STRING" id="870435.A0A0C3JSH5"/>
<organism evidence="2 3">
    <name type="scientific">Pisolithus tinctorius Marx 270</name>
    <dbReference type="NCBI Taxonomy" id="870435"/>
    <lineage>
        <taxon>Eukaryota</taxon>
        <taxon>Fungi</taxon>
        <taxon>Dikarya</taxon>
        <taxon>Basidiomycota</taxon>
        <taxon>Agaricomycotina</taxon>
        <taxon>Agaricomycetes</taxon>
        <taxon>Agaricomycetidae</taxon>
        <taxon>Boletales</taxon>
        <taxon>Sclerodermatineae</taxon>
        <taxon>Pisolithaceae</taxon>
        <taxon>Pisolithus</taxon>
    </lineage>
</organism>
<dbReference type="HOGENOM" id="CLU_2027695_0_0_1"/>
<evidence type="ECO:0000313" key="3">
    <source>
        <dbReference type="Proteomes" id="UP000054217"/>
    </source>
</evidence>